<dbReference type="EMBL" id="PFPI01000051">
    <property type="protein sequence ID" value="PIZ92693.1"/>
    <property type="molecule type" value="Genomic_DNA"/>
</dbReference>
<evidence type="ECO:0000313" key="2">
    <source>
        <dbReference type="Proteomes" id="UP000230078"/>
    </source>
</evidence>
<name>A0A2M7V2M1_9BACT</name>
<dbReference type="Proteomes" id="UP000230078">
    <property type="component" value="Unassembled WGS sequence"/>
</dbReference>
<organism evidence="1 2">
    <name type="scientific">Candidatus Magasanikbacteria bacterium CG_4_10_14_0_2_um_filter_41_31</name>
    <dbReference type="NCBI Taxonomy" id="1974639"/>
    <lineage>
        <taxon>Bacteria</taxon>
        <taxon>Candidatus Magasanikiibacteriota</taxon>
    </lineage>
</organism>
<gene>
    <name evidence="1" type="ORF">COX83_03730</name>
</gene>
<proteinExistence type="predicted"/>
<accession>A0A2M7V2M1</accession>
<evidence type="ECO:0000313" key="1">
    <source>
        <dbReference type="EMBL" id="PIZ92693.1"/>
    </source>
</evidence>
<sequence length="67" mass="7850">MFATQQSHLIRCLELLWYLRHIAVYTGKKPEELDQLQEVLGLNMTDVVGALDGQRAYELQLHAMMYR</sequence>
<reference evidence="2" key="1">
    <citation type="submission" date="2017-09" db="EMBL/GenBank/DDBJ databases">
        <title>Depth-based differentiation of microbial function through sediment-hosted aquifers and enrichment of novel symbionts in the deep terrestrial subsurface.</title>
        <authorList>
            <person name="Probst A.J."/>
            <person name="Ladd B."/>
            <person name="Jarett J.K."/>
            <person name="Geller-Mcgrath D.E."/>
            <person name="Sieber C.M.K."/>
            <person name="Emerson J.B."/>
            <person name="Anantharaman K."/>
            <person name="Thomas B.C."/>
            <person name="Malmstrom R."/>
            <person name="Stieglmeier M."/>
            <person name="Klingl A."/>
            <person name="Woyke T."/>
            <person name="Ryan C.M."/>
            <person name="Banfield J.F."/>
        </authorList>
    </citation>
    <scope>NUCLEOTIDE SEQUENCE [LARGE SCALE GENOMIC DNA]</scope>
</reference>
<dbReference type="AlphaFoldDB" id="A0A2M7V2M1"/>
<comment type="caution">
    <text evidence="1">The sequence shown here is derived from an EMBL/GenBank/DDBJ whole genome shotgun (WGS) entry which is preliminary data.</text>
</comment>
<protein>
    <submittedName>
        <fullName evidence="1">Uncharacterized protein</fullName>
    </submittedName>
</protein>